<dbReference type="PROSITE" id="PS51257">
    <property type="entry name" value="PROKAR_LIPOPROTEIN"/>
    <property type="match status" value="1"/>
</dbReference>
<dbReference type="eggNOG" id="ENOG5033A8J">
    <property type="taxonomic scope" value="Bacteria"/>
</dbReference>
<dbReference type="STRING" id="929556.Solca_4021"/>
<protein>
    <submittedName>
        <fullName evidence="1">Uncharacterized protein</fullName>
    </submittedName>
</protein>
<accession>H8KMM1</accession>
<dbReference type="EMBL" id="CP003349">
    <property type="protein sequence ID" value="AFD09012.1"/>
    <property type="molecule type" value="Genomic_DNA"/>
</dbReference>
<sequence>MKIIKHLFTALFIALTIGIVSCKKDDGPTANTEDLYKNKPSTPIPASLKNGLWFWGGLSPISYYDRDGHQVGNDWEAARQYSFTEVDGKGRLEFIQYLGTRNASNCVTEIYTLKKGTVVFEGTDKFTFHPVEGNFRTVKKGCSNDGTTKRQATAEELKPEDYLWEIKQISGEPYFYIYDSKDVNKEDPVFVYSFAQ</sequence>
<dbReference type="AlphaFoldDB" id="H8KMM1"/>
<organism evidence="1 2">
    <name type="scientific">Solitalea canadensis (strain ATCC 29591 / DSM 3403 / JCM 21819 / LMG 8368 / NBRC 15130 / NCIMB 12057 / USAM 9D)</name>
    <name type="common">Flexibacter canadensis</name>
    <dbReference type="NCBI Taxonomy" id="929556"/>
    <lineage>
        <taxon>Bacteria</taxon>
        <taxon>Pseudomonadati</taxon>
        <taxon>Bacteroidota</taxon>
        <taxon>Sphingobacteriia</taxon>
        <taxon>Sphingobacteriales</taxon>
        <taxon>Sphingobacteriaceae</taxon>
        <taxon>Solitalea</taxon>
    </lineage>
</organism>
<dbReference type="Proteomes" id="UP000007590">
    <property type="component" value="Chromosome"/>
</dbReference>
<dbReference type="HOGENOM" id="CLU_1414343_0_0_10"/>
<gene>
    <name evidence="1" type="ordered locus">Solca_4021</name>
</gene>
<dbReference type="KEGG" id="scn:Solca_4021"/>
<reference evidence="1" key="1">
    <citation type="submission" date="2012-02" db="EMBL/GenBank/DDBJ databases">
        <title>The complete genome of Solitalea canadensis DSM 3403.</title>
        <authorList>
            <consortium name="US DOE Joint Genome Institute (JGI-PGF)"/>
            <person name="Lucas S."/>
            <person name="Copeland A."/>
            <person name="Lapidus A."/>
            <person name="Glavina del Rio T."/>
            <person name="Dalin E."/>
            <person name="Tice H."/>
            <person name="Bruce D."/>
            <person name="Goodwin L."/>
            <person name="Pitluck S."/>
            <person name="Peters L."/>
            <person name="Ovchinnikova G."/>
            <person name="Lu M."/>
            <person name="Kyrpides N."/>
            <person name="Mavromatis K."/>
            <person name="Ivanova N."/>
            <person name="Brettin T."/>
            <person name="Detter J.C."/>
            <person name="Han C."/>
            <person name="Larimer F."/>
            <person name="Land M."/>
            <person name="Hauser L."/>
            <person name="Markowitz V."/>
            <person name="Cheng J.-F."/>
            <person name="Hugenholtz P."/>
            <person name="Woyke T."/>
            <person name="Wu D."/>
            <person name="Spring S."/>
            <person name="Schroeder M."/>
            <person name="Kopitz M."/>
            <person name="Brambilla E."/>
            <person name="Klenk H.-P."/>
            <person name="Eisen J.A."/>
        </authorList>
    </citation>
    <scope>NUCLEOTIDE SEQUENCE</scope>
    <source>
        <strain evidence="1">DSM 3403</strain>
    </source>
</reference>
<name>H8KMM1_SOLCM</name>
<dbReference type="RefSeq" id="WP_014682235.1">
    <property type="nucleotide sequence ID" value="NC_017770.1"/>
</dbReference>
<keyword evidence="2" id="KW-1185">Reference proteome</keyword>
<evidence type="ECO:0000313" key="2">
    <source>
        <dbReference type="Proteomes" id="UP000007590"/>
    </source>
</evidence>
<proteinExistence type="predicted"/>
<dbReference type="OrthoDB" id="673552at2"/>
<evidence type="ECO:0000313" key="1">
    <source>
        <dbReference type="EMBL" id="AFD09012.1"/>
    </source>
</evidence>